<evidence type="ECO:0000259" key="1">
    <source>
        <dbReference type="Pfam" id="PF00583"/>
    </source>
</evidence>
<dbReference type="GO" id="GO:0016747">
    <property type="term" value="F:acyltransferase activity, transferring groups other than amino-acyl groups"/>
    <property type="evidence" value="ECO:0007669"/>
    <property type="project" value="InterPro"/>
</dbReference>
<dbReference type="PATRIC" id="fig|1217988.3.peg.170"/>
<comment type="caution">
    <text evidence="2">The sequence shown here is derived from an EMBL/GenBank/DDBJ whole genome shotgun (WGS) entry which is preliminary data.</text>
</comment>
<gene>
    <name evidence="2" type="ORF">F955_00187</name>
</gene>
<dbReference type="InterPro" id="IPR000182">
    <property type="entry name" value="GNAT_dom"/>
</dbReference>
<proteinExistence type="predicted"/>
<evidence type="ECO:0000313" key="2">
    <source>
        <dbReference type="EMBL" id="ENV45845.1"/>
    </source>
</evidence>
<dbReference type="RefSeq" id="WP_004897640.1">
    <property type="nucleotide sequence ID" value="NZ_KB849588.1"/>
</dbReference>
<dbReference type="SUPFAM" id="SSF55729">
    <property type="entry name" value="Acyl-CoA N-acyltransferases (Nat)"/>
    <property type="match status" value="1"/>
</dbReference>
<organism evidence="2 3">
    <name type="scientific">Acinetobacter schindleri CIP 107287</name>
    <dbReference type="NCBI Taxonomy" id="1217988"/>
    <lineage>
        <taxon>Bacteria</taxon>
        <taxon>Pseudomonadati</taxon>
        <taxon>Pseudomonadota</taxon>
        <taxon>Gammaproteobacteria</taxon>
        <taxon>Moraxellales</taxon>
        <taxon>Moraxellaceae</taxon>
        <taxon>Acinetobacter</taxon>
    </lineage>
</organism>
<name>N9AQ36_9GAMM</name>
<protein>
    <recommendedName>
        <fullName evidence="1">N-acetyltransferase domain-containing protein</fullName>
    </recommendedName>
</protein>
<dbReference type="InterPro" id="IPR016181">
    <property type="entry name" value="Acyl_CoA_acyltransferase"/>
</dbReference>
<feature type="domain" description="N-acetyltransferase" evidence="1">
    <location>
        <begin position="83"/>
        <end position="123"/>
    </location>
</feature>
<reference evidence="2 3" key="1">
    <citation type="submission" date="2013-02" db="EMBL/GenBank/DDBJ databases">
        <title>The Genome Sequence of Acinetobacter schindleri CIP 107287.</title>
        <authorList>
            <consortium name="The Broad Institute Genome Sequencing Platform"/>
            <consortium name="The Broad Institute Genome Sequencing Center for Infectious Disease"/>
            <person name="Cerqueira G."/>
            <person name="Feldgarden M."/>
            <person name="Courvalin P."/>
            <person name="Perichon B."/>
            <person name="Grillot-Courvalin C."/>
            <person name="Clermont D."/>
            <person name="Rocha E."/>
            <person name="Yoon E.-J."/>
            <person name="Nemec A."/>
            <person name="Walker B."/>
            <person name="Young S.K."/>
            <person name="Zeng Q."/>
            <person name="Gargeya S."/>
            <person name="Fitzgerald M."/>
            <person name="Haas B."/>
            <person name="Abouelleil A."/>
            <person name="Alvarado L."/>
            <person name="Arachchi H.M."/>
            <person name="Berlin A.M."/>
            <person name="Chapman S.B."/>
            <person name="Dewar J."/>
            <person name="Goldberg J."/>
            <person name="Griggs A."/>
            <person name="Gujja S."/>
            <person name="Hansen M."/>
            <person name="Howarth C."/>
            <person name="Imamovic A."/>
            <person name="Larimer J."/>
            <person name="McCowan C."/>
            <person name="Murphy C."/>
            <person name="Neiman D."/>
            <person name="Pearson M."/>
            <person name="Priest M."/>
            <person name="Roberts A."/>
            <person name="Saif S."/>
            <person name="Shea T."/>
            <person name="Sisk P."/>
            <person name="Sykes S."/>
            <person name="Wortman J."/>
            <person name="Nusbaum C."/>
            <person name="Birren B."/>
        </authorList>
    </citation>
    <scope>NUCLEOTIDE SEQUENCE [LARGE SCALE GENOMIC DNA]</scope>
    <source>
        <strain evidence="2 3">CIP 107287</strain>
    </source>
</reference>
<dbReference type="EMBL" id="APPQ01000015">
    <property type="protein sequence ID" value="ENV45845.1"/>
    <property type="molecule type" value="Genomic_DNA"/>
</dbReference>
<sequence>MLISAQEQDYILKSMEQYISSTLGYTLEKLRFPIDFGFTDPEGTARCTLFFCQDLDDIYLRFRCYEGEKLIEIAKVGFNKVKNGNGTALLLTLLDIAEKYEYERIFIESPNENSTAFAEKLGFDKTMNITPADLKLSLKVRSMKL</sequence>
<accession>N9AQ36</accession>
<evidence type="ECO:0000313" key="3">
    <source>
        <dbReference type="Proteomes" id="UP000018440"/>
    </source>
</evidence>
<dbReference type="Pfam" id="PF00583">
    <property type="entry name" value="Acetyltransf_1"/>
    <property type="match status" value="1"/>
</dbReference>
<dbReference type="Gene3D" id="3.40.630.30">
    <property type="match status" value="1"/>
</dbReference>
<dbReference type="Proteomes" id="UP000018440">
    <property type="component" value="Unassembled WGS sequence"/>
</dbReference>
<dbReference type="HOGENOM" id="CLU_1710483_0_0_6"/>
<dbReference type="AlphaFoldDB" id="N9AQ36"/>